<name>A0A0C3Q530_9AGAM</name>
<evidence type="ECO:0000256" key="1">
    <source>
        <dbReference type="SAM" id="SignalP"/>
    </source>
</evidence>
<evidence type="ECO:0000313" key="3">
    <source>
        <dbReference type="Proteomes" id="UP000054248"/>
    </source>
</evidence>
<reference evidence="2 3" key="1">
    <citation type="submission" date="2014-04" db="EMBL/GenBank/DDBJ databases">
        <authorList>
            <consortium name="DOE Joint Genome Institute"/>
            <person name="Kuo A."/>
            <person name="Girlanda M."/>
            <person name="Perotto S."/>
            <person name="Kohler A."/>
            <person name="Nagy L.G."/>
            <person name="Floudas D."/>
            <person name="Copeland A."/>
            <person name="Barry K.W."/>
            <person name="Cichocki N."/>
            <person name="Veneault-Fourrey C."/>
            <person name="LaButti K."/>
            <person name="Lindquist E.A."/>
            <person name="Lipzen A."/>
            <person name="Lundell T."/>
            <person name="Morin E."/>
            <person name="Murat C."/>
            <person name="Sun H."/>
            <person name="Tunlid A."/>
            <person name="Henrissat B."/>
            <person name="Grigoriev I.V."/>
            <person name="Hibbett D.S."/>
            <person name="Martin F."/>
            <person name="Nordberg H.P."/>
            <person name="Cantor M.N."/>
            <person name="Hua S.X."/>
        </authorList>
    </citation>
    <scope>NUCLEOTIDE SEQUENCE [LARGE SCALE GENOMIC DNA]</scope>
    <source>
        <strain evidence="2 3">MUT 4182</strain>
    </source>
</reference>
<gene>
    <name evidence="2" type="ORF">M407DRAFT_32239</name>
</gene>
<dbReference type="AlphaFoldDB" id="A0A0C3Q530"/>
<proteinExistence type="predicted"/>
<dbReference type="OrthoDB" id="3299535at2759"/>
<dbReference type="HOGENOM" id="CLU_785721_0_0_1"/>
<feature type="chain" id="PRO_5002180629" evidence="1">
    <location>
        <begin position="20"/>
        <end position="353"/>
    </location>
</feature>
<dbReference type="EMBL" id="KN823315">
    <property type="protein sequence ID" value="KIO18069.1"/>
    <property type="molecule type" value="Genomic_DNA"/>
</dbReference>
<keyword evidence="3" id="KW-1185">Reference proteome</keyword>
<feature type="signal peptide" evidence="1">
    <location>
        <begin position="1"/>
        <end position="19"/>
    </location>
</feature>
<organism evidence="2 3">
    <name type="scientific">Tulasnella calospora MUT 4182</name>
    <dbReference type="NCBI Taxonomy" id="1051891"/>
    <lineage>
        <taxon>Eukaryota</taxon>
        <taxon>Fungi</taxon>
        <taxon>Dikarya</taxon>
        <taxon>Basidiomycota</taxon>
        <taxon>Agaricomycotina</taxon>
        <taxon>Agaricomycetes</taxon>
        <taxon>Cantharellales</taxon>
        <taxon>Tulasnellaceae</taxon>
        <taxon>Tulasnella</taxon>
    </lineage>
</organism>
<accession>A0A0C3Q530</accession>
<protein>
    <submittedName>
        <fullName evidence="2">Uncharacterized protein</fullName>
    </submittedName>
</protein>
<dbReference type="Proteomes" id="UP000054248">
    <property type="component" value="Unassembled WGS sequence"/>
</dbReference>
<keyword evidence="1" id="KW-0732">Signal</keyword>
<evidence type="ECO:0000313" key="2">
    <source>
        <dbReference type="EMBL" id="KIO18069.1"/>
    </source>
</evidence>
<reference evidence="3" key="2">
    <citation type="submission" date="2015-01" db="EMBL/GenBank/DDBJ databases">
        <title>Evolutionary Origins and Diversification of the Mycorrhizal Mutualists.</title>
        <authorList>
            <consortium name="DOE Joint Genome Institute"/>
            <consortium name="Mycorrhizal Genomics Consortium"/>
            <person name="Kohler A."/>
            <person name="Kuo A."/>
            <person name="Nagy L.G."/>
            <person name="Floudas D."/>
            <person name="Copeland A."/>
            <person name="Barry K.W."/>
            <person name="Cichocki N."/>
            <person name="Veneault-Fourrey C."/>
            <person name="LaButti K."/>
            <person name="Lindquist E.A."/>
            <person name="Lipzen A."/>
            <person name="Lundell T."/>
            <person name="Morin E."/>
            <person name="Murat C."/>
            <person name="Riley R."/>
            <person name="Ohm R."/>
            <person name="Sun H."/>
            <person name="Tunlid A."/>
            <person name="Henrissat B."/>
            <person name="Grigoriev I.V."/>
            <person name="Hibbett D.S."/>
            <person name="Martin F."/>
        </authorList>
    </citation>
    <scope>NUCLEOTIDE SEQUENCE [LARGE SCALE GENOMIC DNA]</scope>
    <source>
        <strain evidence="3">MUT 4182</strain>
    </source>
</reference>
<sequence>MPGAATKAFSAAILHLALSVGNIMDLAPPKDRARAIENSPQGQPVLSGEFVVHLWSLAENVKLEEDLQDGDVNHLRLLGILLSHLFLGARYGHGKVLLRVAIGVLAKFTTSHQLLCTLTCAGKMYGVYRTWNSLERVAQRYERLSELFEFAKTAYEGRQDSCDVPFLLEALQLSVELCDGENRDRSEAYQICLDVLRHACQLEDIDLEGVFAPMGSLMRHIELHIRHPGIQRPYQEQLRGYKYQYVGILLRRLDGSLSYLSIEDLCESLAETLRYTRECAAAREPGHPENRVTLDLFRLLRVRLQQRARQWQVGYFEKEYEKFEAWVDMGGCAKTPGRINRDPELCWCPYIEV</sequence>